<dbReference type="Pfam" id="PF21082">
    <property type="entry name" value="MS_channel_3rd"/>
    <property type="match status" value="1"/>
</dbReference>
<evidence type="ECO:0000256" key="6">
    <source>
        <dbReference type="ARBA" id="ARBA00023136"/>
    </source>
</evidence>
<feature type="domain" description="Mechanosensitive ion channel MscS" evidence="8">
    <location>
        <begin position="118"/>
        <end position="185"/>
    </location>
</feature>
<dbReference type="AlphaFoldDB" id="A0A5E8CH08"/>
<dbReference type="GO" id="GO:0008381">
    <property type="term" value="F:mechanosensitive monoatomic ion channel activity"/>
    <property type="evidence" value="ECO:0007669"/>
    <property type="project" value="InterPro"/>
</dbReference>
<evidence type="ECO:0000256" key="5">
    <source>
        <dbReference type="ARBA" id="ARBA00022989"/>
    </source>
</evidence>
<feature type="transmembrane region" description="Helical" evidence="7">
    <location>
        <begin position="27"/>
        <end position="52"/>
    </location>
</feature>
<evidence type="ECO:0000259" key="9">
    <source>
        <dbReference type="Pfam" id="PF21082"/>
    </source>
</evidence>
<dbReference type="SUPFAM" id="SSF82689">
    <property type="entry name" value="Mechanosensitive channel protein MscS (YggB), C-terminal domain"/>
    <property type="match status" value="1"/>
</dbReference>
<keyword evidence="4 7" id="KW-0812">Transmembrane</keyword>
<sequence length="293" mass="33876">MLEQINNEFNKYFLVKLKHIPNLVEIVLIRGILLVILFLFGNFFIKLINYLISKIIKPSKNESEYNNDIILDFILKTVKRIIYIIYACIFLRLIGVKTTTLLTLIGTGGLAIGFSLKDSLSNFAAGILIISVIQPFQKGDYVEIANTQGTIDEIGNFTTKLIEPSGNIIFIANSNIINSKIINFTNTNNKKFRNQIEFKVKYDSDISKLLNYIETDILKKDKRILEETYKSVIPAVAIEKYDQTSIQITIRYYTLIQNKFPVYYELMKIIREDLYEKKILNVDIPQLTVYLDK</sequence>
<dbReference type="InterPro" id="IPR011066">
    <property type="entry name" value="MscS_channel_C_sf"/>
</dbReference>
<evidence type="ECO:0000256" key="2">
    <source>
        <dbReference type="ARBA" id="ARBA00008017"/>
    </source>
</evidence>
<dbReference type="GO" id="GO:0005886">
    <property type="term" value="C:plasma membrane"/>
    <property type="evidence" value="ECO:0007669"/>
    <property type="project" value="UniProtKB-SubCell"/>
</dbReference>
<dbReference type="InterPro" id="IPR049142">
    <property type="entry name" value="MS_channel_1st"/>
</dbReference>
<dbReference type="InterPro" id="IPR011014">
    <property type="entry name" value="MscS_channel_TM-2"/>
</dbReference>
<dbReference type="InterPro" id="IPR006685">
    <property type="entry name" value="MscS_channel_2nd"/>
</dbReference>
<organism evidence="11">
    <name type="scientific">seawater metagenome</name>
    <dbReference type="NCBI Taxonomy" id="1561972"/>
    <lineage>
        <taxon>unclassified sequences</taxon>
        <taxon>metagenomes</taxon>
        <taxon>ecological metagenomes</taxon>
    </lineage>
</organism>
<dbReference type="Gene3D" id="3.30.70.100">
    <property type="match status" value="1"/>
</dbReference>
<feature type="domain" description="Mechanosensitive ion channel transmembrane helices 2/3" evidence="10">
    <location>
        <begin position="81"/>
        <end position="116"/>
    </location>
</feature>
<evidence type="ECO:0000313" key="11">
    <source>
        <dbReference type="EMBL" id="VVU94306.1"/>
    </source>
</evidence>
<keyword evidence="6 7" id="KW-0472">Membrane</keyword>
<dbReference type="PANTHER" id="PTHR30221:SF1">
    <property type="entry name" value="SMALL-CONDUCTANCE MECHANOSENSITIVE CHANNEL"/>
    <property type="match status" value="1"/>
</dbReference>
<dbReference type="Pfam" id="PF00924">
    <property type="entry name" value="MS_channel_2nd"/>
    <property type="match status" value="1"/>
</dbReference>
<accession>A0A5E8CH08</accession>
<evidence type="ECO:0000259" key="8">
    <source>
        <dbReference type="Pfam" id="PF00924"/>
    </source>
</evidence>
<dbReference type="EMBL" id="CABVLZ010000001">
    <property type="protein sequence ID" value="VVU94306.1"/>
    <property type="molecule type" value="Genomic_DNA"/>
</dbReference>
<evidence type="ECO:0000256" key="3">
    <source>
        <dbReference type="ARBA" id="ARBA00022475"/>
    </source>
</evidence>
<comment type="similarity">
    <text evidence="2">Belongs to the MscS (TC 1.A.23) family.</text>
</comment>
<dbReference type="SUPFAM" id="SSF82861">
    <property type="entry name" value="Mechanosensitive channel protein MscS (YggB), transmembrane region"/>
    <property type="match status" value="1"/>
</dbReference>
<proteinExistence type="inferred from homology"/>
<dbReference type="Gene3D" id="1.10.287.1260">
    <property type="match status" value="1"/>
</dbReference>
<evidence type="ECO:0000259" key="10">
    <source>
        <dbReference type="Pfam" id="PF21088"/>
    </source>
</evidence>
<keyword evidence="5 7" id="KW-1133">Transmembrane helix</keyword>
<dbReference type="InterPro" id="IPR023408">
    <property type="entry name" value="MscS_beta-dom_sf"/>
</dbReference>
<evidence type="ECO:0000256" key="7">
    <source>
        <dbReference type="SAM" id="Phobius"/>
    </source>
</evidence>
<gene>
    <name evidence="11" type="ORF">CPAV1605_26</name>
</gene>
<reference evidence="11" key="1">
    <citation type="submission" date="2019-09" db="EMBL/GenBank/DDBJ databases">
        <authorList>
            <person name="Needham M D."/>
        </authorList>
    </citation>
    <scope>NUCLEOTIDE SEQUENCE</scope>
</reference>
<keyword evidence="3" id="KW-1003">Cell membrane</keyword>
<feature type="transmembrane region" description="Helical" evidence="7">
    <location>
        <begin position="81"/>
        <end position="114"/>
    </location>
</feature>
<protein>
    <submittedName>
        <fullName evidence="11">Mechanosensitive ion channel</fullName>
    </submittedName>
</protein>
<dbReference type="Pfam" id="PF21088">
    <property type="entry name" value="MS_channel_1st"/>
    <property type="match status" value="1"/>
</dbReference>
<dbReference type="PANTHER" id="PTHR30221">
    <property type="entry name" value="SMALL-CONDUCTANCE MECHANOSENSITIVE CHANNEL"/>
    <property type="match status" value="1"/>
</dbReference>
<dbReference type="SUPFAM" id="SSF50182">
    <property type="entry name" value="Sm-like ribonucleoproteins"/>
    <property type="match status" value="1"/>
</dbReference>
<dbReference type="InterPro" id="IPR010920">
    <property type="entry name" value="LSM_dom_sf"/>
</dbReference>
<comment type="subcellular location">
    <subcellularLocation>
        <location evidence="1">Cell membrane</location>
        <topology evidence="1">Multi-pass membrane protein</topology>
    </subcellularLocation>
</comment>
<dbReference type="InterPro" id="IPR045275">
    <property type="entry name" value="MscS_archaea/bacteria_type"/>
</dbReference>
<dbReference type="Gene3D" id="2.30.30.60">
    <property type="match status" value="1"/>
</dbReference>
<evidence type="ECO:0000256" key="4">
    <source>
        <dbReference type="ARBA" id="ARBA00022692"/>
    </source>
</evidence>
<evidence type="ECO:0000256" key="1">
    <source>
        <dbReference type="ARBA" id="ARBA00004651"/>
    </source>
</evidence>
<feature type="domain" description="Mechanosensitive ion channel MscS C-terminal" evidence="9">
    <location>
        <begin position="196"/>
        <end position="279"/>
    </location>
</feature>
<name>A0A5E8CH08_9ZZZZ</name>
<dbReference type="InterPro" id="IPR049278">
    <property type="entry name" value="MS_channel_C"/>
</dbReference>